<evidence type="ECO:0000256" key="1">
    <source>
        <dbReference type="ARBA" id="ARBA00013064"/>
    </source>
</evidence>
<dbReference type="InterPro" id="IPR023485">
    <property type="entry name" value="Ptyr_pPase"/>
</dbReference>
<dbReference type="GO" id="GO:0004725">
    <property type="term" value="F:protein tyrosine phosphatase activity"/>
    <property type="evidence" value="ECO:0007669"/>
    <property type="project" value="UniProtKB-EC"/>
</dbReference>
<dbReference type="PANTHER" id="PTHR11717:SF7">
    <property type="entry name" value="LOW MOLECULAR WEIGHT PHOSPHOTYROSINE PROTEIN PHOSPHATASE"/>
    <property type="match status" value="1"/>
</dbReference>
<evidence type="ECO:0000259" key="2">
    <source>
        <dbReference type="SMART" id="SM00226"/>
    </source>
</evidence>
<organism evidence="3 4">
    <name type="scientific">Nocardioides cavernaquae</name>
    <dbReference type="NCBI Taxonomy" id="2321396"/>
    <lineage>
        <taxon>Bacteria</taxon>
        <taxon>Bacillati</taxon>
        <taxon>Actinomycetota</taxon>
        <taxon>Actinomycetes</taxon>
        <taxon>Propionibacteriales</taxon>
        <taxon>Nocardioidaceae</taxon>
        <taxon>Nocardioides</taxon>
    </lineage>
</organism>
<dbReference type="InterPro" id="IPR050438">
    <property type="entry name" value="LMW_PTPase"/>
</dbReference>
<name>A0A3A5H3Z8_9ACTN</name>
<keyword evidence="4" id="KW-1185">Reference proteome</keyword>
<dbReference type="OrthoDB" id="9784339at2"/>
<comment type="caution">
    <text evidence="3">The sequence shown here is derived from an EMBL/GenBank/DDBJ whole genome shotgun (WGS) entry which is preliminary data.</text>
</comment>
<dbReference type="InterPro" id="IPR036196">
    <property type="entry name" value="Ptyr_pPase_sf"/>
</dbReference>
<dbReference type="Pfam" id="PF01451">
    <property type="entry name" value="LMWPc"/>
    <property type="match status" value="1"/>
</dbReference>
<feature type="domain" description="Phosphotyrosine protein phosphatase I" evidence="2">
    <location>
        <begin position="2"/>
        <end position="169"/>
    </location>
</feature>
<sequence length="197" mass="21346">MFRVLFVCTANICRSPYMELVGRWALPEDSNLALSSAGTLGFVDHPMNDTMAETLAGDDRGGIDAQAFRSRRLTSALVNEADLVLTAEDEHRQFILLEQPAAFRKVFSLGQFATVVQRLDSQASGSALVDAVANTSGIAQIRADVADPYRRGRRAAANCARQIDELLAVVLPALDNHAGARRLPDTRSTRSGTEGEE</sequence>
<dbReference type="EC" id="3.1.3.48" evidence="1"/>
<accession>A0A3A5H3Z8</accession>
<dbReference type="Gene3D" id="3.40.50.2300">
    <property type="match status" value="1"/>
</dbReference>
<evidence type="ECO:0000313" key="4">
    <source>
        <dbReference type="Proteomes" id="UP000276542"/>
    </source>
</evidence>
<dbReference type="RefSeq" id="WP_120059262.1">
    <property type="nucleotide sequence ID" value="NZ_QYRP01000002.1"/>
</dbReference>
<dbReference type="SMART" id="SM00226">
    <property type="entry name" value="LMWPc"/>
    <property type="match status" value="1"/>
</dbReference>
<reference evidence="4" key="1">
    <citation type="submission" date="2018-09" db="EMBL/GenBank/DDBJ databases">
        <authorList>
            <person name="Zhu H."/>
        </authorList>
    </citation>
    <scope>NUCLEOTIDE SEQUENCE [LARGE SCALE GENOMIC DNA]</scope>
    <source>
        <strain evidence="4">K1W22B-1</strain>
    </source>
</reference>
<evidence type="ECO:0000313" key="3">
    <source>
        <dbReference type="EMBL" id="RJS45362.1"/>
    </source>
</evidence>
<protein>
    <recommendedName>
        <fullName evidence="1">protein-tyrosine-phosphatase</fullName>
        <ecNumber evidence="1">3.1.3.48</ecNumber>
    </recommendedName>
</protein>
<dbReference type="PANTHER" id="PTHR11717">
    <property type="entry name" value="LOW MOLECULAR WEIGHT PROTEIN TYROSINE PHOSPHATASE"/>
    <property type="match status" value="1"/>
</dbReference>
<proteinExistence type="predicted"/>
<dbReference type="Proteomes" id="UP000276542">
    <property type="component" value="Unassembled WGS sequence"/>
</dbReference>
<dbReference type="SUPFAM" id="SSF52788">
    <property type="entry name" value="Phosphotyrosine protein phosphatases I"/>
    <property type="match status" value="1"/>
</dbReference>
<dbReference type="EMBL" id="QYRP01000002">
    <property type="protein sequence ID" value="RJS45362.1"/>
    <property type="molecule type" value="Genomic_DNA"/>
</dbReference>
<dbReference type="AlphaFoldDB" id="A0A3A5H3Z8"/>
<gene>
    <name evidence="3" type="ORF">D4739_03440</name>
</gene>